<dbReference type="InterPro" id="IPR002616">
    <property type="entry name" value="tRNA_ribo_trans-like"/>
</dbReference>
<dbReference type="Proteomes" id="UP000241769">
    <property type="component" value="Unassembled WGS sequence"/>
</dbReference>
<evidence type="ECO:0000313" key="7">
    <source>
        <dbReference type="EMBL" id="PRP73535.1"/>
    </source>
</evidence>
<evidence type="ECO:0000256" key="1">
    <source>
        <dbReference type="ARBA" id="ARBA00022490"/>
    </source>
</evidence>
<dbReference type="SUPFAM" id="SSF51713">
    <property type="entry name" value="tRNA-guanine transglycosylase"/>
    <property type="match status" value="1"/>
</dbReference>
<dbReference type="PANTHER" id="PTHR46064:SF1">
    <property type="entry name" value="QUEUINE TRNA-RIBOSYLTRANSFERASE ACCESSORY SUBUNIT 2"/>
    <property type="match status" value="1"/>
</dbReference>
<dbReference type="GO" id="GO:0005737">
    <property type="term" value="C:cytoplasm"/>
    <property type="evidence" value="ECO:0007669"/>
    <property type="project" value="UniProtKB-SubCell"/>
</dbReference>
<comment type="cofactor">
    <cofactor evidence="5">
        <name>Zn(2+)</name>
        <dbReference type="ChEBI" id="CHEBI:29105"/>
    </cofactor>
    <text evidence="5">Binds 1 zinc ion per subunit.</text>
</comment>
<accession>A0A2P6MPD4</accession>
<organism evidence="7 8">
    <name type="scientific">Planoprotostelium fungivorum</name>
    <dbReference type="NCBI Taxonomy" id="1890364"/>
    <lineage>
        <taxon>Eukaryota</taxon>
        <taxon>Amoebozoa</taxon>
        <taxon>Evosea</taxon>
        <taxon>Variosea</taxon>
        <taxon>Cavosteliida</taxon>
        <taxon>Cavosteliaceae</taxon>
        <taxon>Planoprotostelium</taxon>
    </lineage>
</organism>
<feature type="binding site" evidence="5">
    <location>
        <position position="344"/>
    </location>
    <ligand>
        <name>Zn(2+)</name>
        <dbReference type="ChEBI" id="CHEBI:29105"/>
    </ligand>
</feature>
<evidence type="ECO:0000256" key="2">
    <source>
        <dbReference type="ARBA" id="ARBA00022694"/>
    </source>
</evidence>
<reference evidence="7 8" key="1">
    <citation type="journal article" date="2018" name="Genome Biol. Evol.">
        <title>Multiple Roots of Fruiting Body Formation in Amoebozoa.</title>
        <authorList>
            <person name="Hillmann F."/>
            <person name="Forbes G."/>
            <person name="Novohradska S."/>
            <person name="Ferling I."/>
            <person name="Riege K."/>
            <person name="Groth M."/>
            <person name="Westermann M."/>
            <person name="Marz M."/>
            <person name="Spaller T."/>
            <person name="Winckler T."/>
            <person name="Schaap P."/>
            <person name="Glockner G."/>
        </authorList>
    </citation>
    <scope>NUCLEOTIDE SEQUENCE [LARGE SCALE GENOMIC DNA]</scope>
    <source>
        <strain evidence="7 8">Jena</strain>
    </source>
</reference>
<dbReference type="NCBIfam" id="TIGR00449">
    <property type="entry name" value="tgt_general"/>
    <property type="match status" value="1"/>
</dbReference>
<dbReference type="OrthoDB" id="27601at2759"/>
<feature type="domain" description="tRNA-guanine(15) transglycosylase-like" evidence="6">
    <location>
        <begin position="137"/>
        <end position="403"/>
    </location>
</feature>
<feature type="binding site" evidence="5">
    <location>
        <position position="339"/>
    </location>
    <ligand>
        <name>Zn(2+)</name>
        <dbReference type="ChEBI" id="CHEBI:29105"/>
    </ligand>
</feature>
<comment type="function">
    <text evidence="5">Non-catalytic subunit of the queuine tRNA-ribosyltransferase (TGT) that catalyzes the base-exchange of a guanine (G) residue with queuine (Q) at position 34 (anticodon wobble position) in tRNAs with GU(N) anticodons (tRNA-Asp, -Asn, -His and -Tyr), resulting in the hypermodified nucleoside queuosine (7-(((4,5-cis-dihydroxy-2-cyclopenten-1-yl)amino)methyl)-7-deazaguanosine).</text>
</comment>
<dbReference type="EMBL" id="MDYQ01000599">
    <property type="protein sequence ID" value="PRP73535.1"/>
    <property type="molecule type" value="Genomic_DNA"/>
</dbReference>
<evidence type="ECO:0000256" key="5">
    <source>
        <dbReference type="HAMAP-Rule" id="MF_03043"/>
    </source>
</evidence>
<keyword evidence="3 5" id="KW-0479">Metal-binding</keyword>
<comment type="subunit">
    <text evidence="5">Heterodimer of a catalytic subunit and an accessory subunit.</text>
</comment>
<dbReference type="InterPro" id="IPR050852">
    <property type="entry name" value="Queuine_tRNA-ribosyltrfase"/>
</dbReference>
<name>A0A2P6MPD4_9EUKA</name>
<dbReference type="InterPro" id="IPR028592">
    <property type="entry name" value="QTRTD1"/>
</dbReference>
<proteinExistence type="inferred from homology"/>
<protein>
    <recommendedName>
        <fullName evidence="5">Queuine tRNA-ribosyltransferase accessory subunit 2</fullName>
    </recommendedName>
    <alternativeName>
        <fullName evidence="5">Queuine tRNA-ribosyltransferase domain-containing protein 1</fullName>
    </alternativeName>
</protein>
<keyword evidence="2 5" id="KW-0819">tRNA processing</keyword>
<keyword evidence="8" id="KW-1185">Reference proteome</keyword>
<evidence type="ECO:0000259" key="6">
    <source>
        <dbReference type="Pfam" id="PF01702"/>
    </source>
</evidence>
<dbReference type="STRING" id="1890364.A0A2P6MPD4"/>
<dbReference type="GO" id="GO:0046872">
    <property type="term" value="F:metal ion binding"/>
    <property type="evidence" value="ECO:0007669"/>
    <property type="project" value="UniProtKB-KW"/>
</dbReference>
<comment type="subcellular location">
    <subcellularLocation>
        <location evidence="5">Cytoplasm</location>
    </subcellularLocation>
</comment>
<evidence type="ECO:0000313" key="8">
    <source>
        <dbReference type="Proteomes" id="UP000241769"/>
    </source>
</evidence>
<dbReference type="PANTHER" id="PTHR46064">
    <property type="entry name" value="QUEUINE TRNA-RIBOSYLTRANSFERASE ACCESSORY SUBUNIT 2"/>
    <property type="match status" value="1"/>
</dbReference>
<dbReference type="AlphaFoldDB" id="A0A2P6MPD4"/>
<feature type="binding site" evidence="5">
    <location>
        <position position="370"/>
    </location>
    <ligand>
        <name>Zn(2+)</name>
        <dbReference type="ChEBI" id="CHEBI:29105"/>
    </ligand>
</feature>
<comment type="similarity">
    <text evidence="5">Belongs to the queuine tRNA-ribosyltransferase family. QTRT2 subfamily.</text>
</comment>
<dbReference type="InParanoid" id="A0A2P6MPD4"/>
<dbReference type="HAMAP" id="MF_03043">
    <property type="entry name" value="QTRT2"/>
    <property type="match status" value="1"/>
</dbReference>
<dbReference type="GO" id="GO:0006400">
    <property type="term" value="P:tRNA modification"/>
    <property type="evidence" value="ECO:0007669"/>
    <property type="project" value="InterPro"/>
</dbReference>
<keyword evidence="1 5" id="KW-0963">Cytoplasm</keyword>
<dbReference type="GO" id="GO:0008479">
    <property type="term" value="F:tRNA-guanosine(34) queuine transglycosylase activity"/>
    <property type="evidence" value="ECO:0007669"/>
    <property type="project" value="UniProtKB-UniRule"/>
</dbReference>
<comment type="caution">
    <text evidence="7">The sequence shown here is derived from an EMBL/GenBank/DDBJ whole genome shotgun (WGS) entry which is preliminary data.</text>
</comment>
<evidence type="ECO:0000256" key="4">
    <source>
        <dbReference type="ARBA" id="ARBA00022833"/>
    </source>
</evidence>
<gene>
    <name evidence="7" type="ORF">PROFUN_02544</name>
</gene>
<keyword evidence="4 5" id="KW-0862">Zinc</keyword>
<feature type="binding site" evidence="5">
    <location>
        <position position="341"/>
    </location>
    <ligand>
        <name>Zn(2+)</name>
        <dbReference type="ChEBI" id="CHEBI:29105"/>
    </ligand>
</feature>
<dbReference type="InterPro" id="IPR036511">
    <property type="entry name" value="TGT-like_sf"/>
</dbReference>
<sequence length="408" mass="46120">MPMRKVEWTPSVTEGEARTGCLSIVRVDEQGNHIDRIKKIDTPCFFLGSRAGAPPNFTVDIWNEFKKKCNAVQIEAETISQFGRGIHDFIAVGEKQNNFRPRGKPEATGEERLTETAIYLSFRDPLNYNSICNVDGLAVSNDAFSFVVRQRGKMKLTTHQGVKLLKDLDGDLIESISMDVPYHVTSKKMRRSVDVSIHILDKILESNTGNVLGVIQGGSDERSRTVSAKETAKRNVCGFVLGSFGLGEDLSQQSQMIRWILPHIPAEKVRFIPGIGTPLQILEAVSLGCDVFNSDYPHLIGEYGQAIIFSTDASVDRPYKINLRDRKFQLDQEPILKGCTCYGCQNHTRAYVCHLLATHEMLANVLLSVHNCWHYLEFFREMRESIGRGGFNRFKETFLERYYSKAEE</sequence>
<dbReference type="Gene3D" id="3.20.20.105">
    <property type="entry name" value="Queuine tRNA-ribosyltransferase-like"/>
    <property type="match status" value="1"/>
</dbReference>
<evidence type="ECO:0000256" key="3">
    <source>
        <dbReference type="ARBA" id="ARBA00022723"/>
    </source>
</evidence>
<dbReference type="Pfam" id="PF01702">
    <property type="entry name" value="TGT"/>
    <property type="match status" value="1"/>
</dbReference>